<keyword evidence="3" id="KW-0288">FMN</keyword>
<dbReference type="Pfam" id="PF03358">
    <property type="entry name" value="FMN_red"/>
    <property type="match status" value="1"/>
</dbReference>
<dbReference type="Gene3D" id="3.40.50.360">
    <property type="match status" value="1"/>
</dbReference>
<dbReference type="SUPFAM" id="SSF52218">
    <property type="entry name" value="Flavoproteins"/>
    <property type="match status" value="1"/>
</dbReference>
<evidence type="ECO:0000256" key="3">
    <source>
        <dbReference type="ARBA" id="ARBA00022643"/>
    </source>
</evidence>
<dbReference type="Proteomes" id="UP000704176">
    <property type="component" value="Unassembled WGS sequence"/>
</dbReference>
<name>A0ABS7VJK6_9HYPH</name>
<evidence type="ECO:0000313" key="6">
    <source>
        <dbReference type="EMBL" id="MBZ6075340.1"/>
    </source>
</evidence>
<evidence type="ECO:0000313" key="7">
    <source>
        <dbReference type="Proteomes" id="UP000704176"/>
    </source>
</evidence>
<dbReference type="PANTHER" id="PTHR43408:SF2">
    <property type="entry name" value="FMN REDUCTASE (NADPH)"/>
    <property type="match status" value="1"/>
</dbReference>
<dbReference type="RefSeq" id="WP_224311386.1">
    <property type="nucleotide sequence ID" value="NZ_JAIRBM010000002.1"/>
</dbReference>
<comment type="similarity">
    <text evidence="1">Belongs to the SsuE family.</text>
</comment>
<keyword evidence="7" id="KW-1185">Reference proteome</keyword>
<dbReference type="InterPro" id="IPR005025">
    <property type="entry name" value="FMN_Rdtase-like_dom"/>
</dbReference>
<evidence type="ECO:0000256" key="1">
    <source>
        <dbReference type="ARBA" id="ARBA00005990"/>
    </source>
</evidence>
<accession>A0ABS7VJK6</accession>
<keyword evidence="2" id="KW-0285">Flavoprotein</keyword>
<protein>
    <submittedName>
        <fullName evidence="6">NAD(P)H-dependent oxidoreductase</fullName>
    </submittedName>
</protein>
<reference evidence="6 7" key="1">
    <citation type="submission" date="2021-09" db="EMBL/GenBank/DDBJ databases">
        <title>The complete genome sequence of a new microorganism.</title>
        <authorList>
            <person name="Zi Z."/>
        </authorList>
    </citation>
    <scope>NUCLEOTIDE SEQUENCE [LARGE SCALE GENOMIC DNA]</scope>
    <source>
        <strain evidence="6 7">WGZ8</strain>
    </source>
</reference>
<evidence type="ECO:0000256" key="4">
    <source>
        <dbReference type="ARBA" id="ARBA00023002"/>
    </source>
</evidence>
<evidence type="ECO:0000256" key="2">
    <source>
        <dbReference type="ARBA" id="ARBA00022630"/>
    </source>
</evidence>
<dbReference type="EMBL" id="JAIRBM010000002">
    <property type="protein sequence ID" value="MBZ6075340.1"/>
    <property type="molecule type" value="Genomic_DNA"/>
</dbReference>
<proteinExistence type="inferred from homology"/>
<sequence length="184" mass="20061">MPKIVAISGSPTLQSRTSRLVSEIQIRIAQETGASARMIDIAEIAPELTVRSRADASALLIEALRDVERTDLLIVGSPVYNGSYTGLFKAFIDLVDYKSLIGVPVALLATGGTDRHAMVIDHQFRPLFGFFNAQVLPTGVFVSDSAYRDGRIQDALLQRRLSHLVREGVAALRARSRVRNSSLA</sequence>
<dbReference type="PANTHER" id="PTHR43408">
    <property type="entry name" value="FMN REDUCTASE (NADPH)"/>
    <property type="match status" value="1"/>
</dbReference>
<gene>
    <name evidence="6" type="ORF">K9B37_03405</name>
</gene>
<keyword evidence="4" id="KW-0560">Oxidoreductase</keyword>
<dbReference type="InterPro" id="IPR051814">
    <property type="entry name" value="NAD(P)H-dep_FMN_reductase"/>
</dbReference>
<dbReference type="InterPro" id="IPR029039">
    <property type="entry name" value="Flavoprotein-like_sf"/>
</dbReference>
<feature type="domain" description="NADPH-dependent FMN reductase-like" evidence="5">
    <location>
        <begin position="2"/>
        <end position="146"/>
    </location>
</feature>
<evidence type="ECO:0000259" key="5">
    <source>
        <dbReference type="Pfam" id="PF03358"/>
    </source>
</evidence>
<organism evidence="6 7">
    <name type="scientific">Microvirga puerhi</name>
    <dbReference type="NCBI Taxonomy" id="2876078"/>
    <lineage>
        <taxon>Bacteria</taxon>
        <taxon>Pseudomonadati</taxon>
        <taxon>Pseudomonadota</taxon>
        <taxon>Alphaproteobacteria</taxon>
        <taxon>Hyphomicrobiales</taxon>
        <taxon>Methylobacteriaceae</taxon>
        <taxon>Microvirga</taxon>
    </lineage>
</organism>
<comment type="caution">
    <text evidence="6">The sequence shown here is derived from an EMBL/GenBank/DDBJ whole genome shotgun (WGS) entry which is preliminary data.</text>
</comment>